<feature type="chain" id="PRO_5024288351" evidence="3">
    <location>
        <begin position="23"/>
        <end position="438"/>
    </location>
</feature>
<sequence length="438" mass="47225">MRRFMVPLCMAAILVGPGRAGAQPSPQSASQPYAQPYLQPYPQAQPVAPGASAWPREAAEPLTVDTALALAAAGNFSLSAAARELDATEGAIRQARTLRNPEVALAMEDTRRETRATTAQLNLPIELGGKRAARISAAELGRDVAQAQWRSTQADLRATVIAAFFGVAVAQERVRLAAASVDIARKGTDAAARRVAAGKVSPLEETRAAVEQANAELELADATAELQSARQALTALWGNASPQFTEVRGDLDALPSRPAPEQLLAALEDSPLLQSSRLEVGRRQALVDVERSRRYPDITVSVGTKRDNEANRTMPVLGVAIPLPLFDRNQGNLYESIRRADKAADEFLANRIRLTNELQQASNQLTVSRSSAQTLKTTVLPAAERAYEAATRGFEAGKFDFLNVLDAQRTLFQARIRYLGVLARAYQAATTIDRIVGR</sequence>
<proteinExistence type="inferred from homology"/>
<evidence type="ECO:0000256" key="2">
    <source>
        <dbReference type="SAM" id="Coils"/>
    </source>
</evidence>
<reference evidence="4 5" key="1">
    <citation type="submission" date="2019-09" db="EMBL/GenBank/DDBJ databases">
        <title>Isolation of a novel species in the genus Cupriavidus from patients with sepsis using whole genome sequencing.</title>
        <authorList>
            <person name="Kweon O.J."/>
            <person name="Lee M.-K."/>
        </authorList>
    </citation>
    <scope>NUCLEOTIDE SEQUENCE [LARGE SCALE GENOMIC DNA]</scope>
    <source>
        <strain evidence="4 5">MKL-01</strain>
    </source>
</reference>
<dbReference type="AlphaFoldDB" id="A0A5M8ANC3"/>
<feature type="coiled-coil region" evidence="2">
    <location>
        <begin position="203"/>
        <end position="232"/>
    </location>
</feature>
<comment type="caution">
    <text evidence="4">The sequence shown here is derived from an EMBL/GenBank/DDBJ whole genome shotgun (WGS) entry which is preliminary data.</text>
</comment>
<name>A0A5M8ANC3_9BURK</name>
<accession>A0A5M8ANC3</accession>
<feature type="signal peptide" evidence="3">
    <location>
        <begin position="1"/>
        <end position="22"/>
    </location>
</feature>
<evidence type="ECO:0000313" key="5">
    <source>
        <dbReference type="Proteomes" id="UP000324324"/>
    </source>
</evidence>
<dbReference type="PANTHER" id="PTHR30203:SF24">
    <property type="entry name" value="BLR4935 PROTEIN"/>
    <property type="match status" value="1"/>
</dbReference>
<protein>
    <submittedName>
        <fullName evidence="4">TolC family protein</fullName>
    </submittedName>
</protein>
<dbReference type="RefSeq" id="WP_150083503.1">
    <property type="nucleotide sequence ID" value="NZ_VWRN01000035.1"/>
</dbReference>
<gene>
    <name evidence="4" type="ORF">F1599_14420</name>
</gene>
<evidence type="ECO:0000256" key="1">
    <source>
        <dbReference type="ARBA" id="ARBA00007613"/>
    </source>
</evidence>
<dbReference type="EMBL" id="VWRN01000035">
    <property type="protein sequence ID" value="KAA6123080.1"/>
    <property type="molecule type" value="Genomic_DNA"/>
</dbReference>
<keyword evidence="3" id="KW-0732">Signal</keyword>
<dbReference type="PANTHER" id="PTHR30203">
    <property type="entry name" value="OUTER MEMBRANE CATION EFFLUX PROTEIN"/>
    <property type="match status" value="1"/>
</dbReference>
<dbReference type="InterPro" id="IPR010131">
    <property type="entry name" value="MdtP/NodT-like"/>
</dbReference>
<dbReference type="InterPro" id="IPR003423">
    <property type="entry name" value="OMP_efflux"/>
</dbReference>
<keyword evidence="2" id="KW-0175">Coiled coil</keyword>
<comment type="similarity">
    <text evidence="1">Belongs to the outer membrane factor (OMF) (TC 1.B.17) family.</text>
</comment>
<dbReference type="SUPFAM" id="SSF56954">
    <property type="entry name" value="Outer membrane efflux proteins (OEP)"/>
    <property type="match status" value="1"/>
</dbReference>
<keyword evidence="5" id="KW-1185">Reference proteome</keyword>
<evidence type="ECO:0000256" key="3">
    <source>
        <dbReference type="SAM" id="SignalP"/>
    </source>
</evidence>
<dbReference type="GO" id="GO:0015562">
    <property type="term" value="F:efflux transmembrane transporter activity"/>
    <property type="evidence" value="ECO:0007669"/>
    <property type="project" value="InterPro"/>
</dbReference>
<evidence type="ECO:0000313" key="4">
    <source>
        <dbReference type="EMBL" id="KAA6123080.1"/>
    </source>
</evidence>
<dbReference type="Pfam" id="PF02321">
    <property type="entry name" value="OEP"/>
    <property type="match status" value="2"/>
</dbReference>
<dbReference type="Gene3D" id="1.20.1600.10">
    <property type="entry name" value="Outer membrane efflux proteins (OEP)"/>
    <property type="match status" value="1"/>
</dbReference>
<organism evidence="4 5">
    <name type="scientific">Cupriavidus cauae</name>
    <dbReference type="NCBI Taxonomy" id="2608999"/>
    <lineage>
        <taxon>Bacteria</taxon>
        <taxon>Pseudomonadati</taxon>
        <taxon>Pseudomonadota</taxon>
        <taxon>Betaproteobacteria</taxon>
        <taxon>Burkholderiales</taxon>
        <taxon>Burkholderiaceae</taxon>
        <taxon>Cupriavidus</taxon>
    </lineage>
</organism>
<dbReference type="Proteomes" id="UP000324324">
    <property type="component" value="Unassembled WGS sequence"/>
</dbReference>